<evidence type="ECO:0000256" key="3">
    <source>
        <dbReference type="ARBA" id="ARBA00022801"/>
    </source>
</evidence>
<dbReference type="InterPro" id="IPR001314">
    <property type="entry name" value="Peptidase_S1A"/>
</dbReference>
<dbReference type="Proteomes" id="UP001187343">
    <property type="component" value="Unassembled WGS sequence"/>
</dbReference>
<evidence type="ECO:0000256" key="5">
    <source>
        <dbReference type="ARBA" id="ARBA00023145"/>
    </source>
</evidence>
<evidence type="ECO:0000259" key="11">
    <source>
        <dbReference type="PROSITE" id="PS50240"/>
    </source>
</evidence>
<comment type="subcellular location">
    <subcellularLocation>
        <location evidence="1">Secreted</location>
        <location evidence="1">Extracellular space</location>
    </subcellularLocation>
</comment>
<keyword evidence="5" id="KW-0865">Zymogen</keyword>
<dbReference type="AlphaFoldDB" id="A0AA88PX02"/>
<dbReference type="PROSITE" id="PS00134">
    <property type="entry name" value="TRYPSIN_HIS"/>
    <property type="match status" value="2"/>
</dbReference>
<proteinExistence type="predicted"/>
<dbReference type="FunFam" id="2.40.10.10:FF:000005">
    <property type="entry name" value="Serine protease 37"/>
    <property type="match status" value="1"/>
</dbReference>
<dbReference type="SUPFAM" id="SSF50494">
    <property type="entry name" value="Trypsin-like serine proteases"/>
    <property type="match status" value="3"/>
</dbReference>
<evidence type="ECO:0000313" key="12">
    <source>
        <dbReference type="EMBL" id="KAK2906973.1"/>
    </source>
</evidence>
<evidence type="ECO:0000313" key="13">
    <source>
        <dbReference type="Proteomes" id="UP001187343"/>
    </source>
</evidence>
<evidence type="ECO:0000256" key="1">
    <source>
        <dbReference type="ARBA" id="ARBA00004239"/>
    </source>
</evidence>
<dbReference type="PROSITE" id="PS00135">
    <property type="entry name" value="TRYPSIN_SER"/>
    <property type="match status" value="2"/>
</dbReference>
<sequence>MTIISLLLLASLLPHLTFTAHVNVGIVNGTEAKAHSRPYMVSIQLNKTHICGGFLISDAFVLTAAHCRERLQTLTVVVGAHNLENSKNLHRIGVKSYIPHPSYDNHFSWNDIMLLKLQEKVNLSNNAQWILLPGKDDVVKENTLCSVAGWGSLETNGSNSSCLMEANVHIMNNKECHKKWGNLFSQQMMCTHGHGGSCTGDSGGPLVCGNTAVGVTAFGSKLLCNSPENPNVVENLTVVVGAHDYTHGSRRMDVKFYHIHPGYDSKHLLNDIMLIQLHEKVNKSNNIKWISIPKKDKDIKAKTKVKCSVAGWGKKNTKGGASAKLMEVNVTIIDPKECKKYWGKDYSTSRMVCAGGHGGFCQCSTSTMTHFTAILLATAVTTLHFTVVVGDDIINGKKASKNSLQYMVSVQYNKKHHCGGFLISPQYVLTAAHCASEKMTVVLGDHNISAQKNLKRYDVVDKFIPKTFKNVTMGNDIMLLKISRKAVLGGKVKTVTFPHQHYSIKNNTQCLVAGWGSTKERKTVNDLLTSNVSTVDIHDCKEAWKKYKENITRLPPNIICAGGYKQNGGVCLGDSGGPLVCNSMAVGIVSFSIKGCKYPDVPNIFTDISKHARWIKAMMKKKET</sequence>
<keyword evidence="3 9" id="KW-0378">Hydrolase</keyword>
<protein>
    <recommendedName>
        <fullName evidence="8">trypsin</fullName>
        <ecNumber evidence="8">3.4.21.4</ecNumber>
    </recommendedName>
</protein>
<dbReference type="InterPro" id="IPR001254">
    <property type="entry name" value="Trypsin_dom"/>
</dbReference>
<dbReference type="SMART" id="SM00020">
    <property type="entry name" value="Tryp_SPc"/>
    <property type="match status" value="2"/>
</dbReference>
<dbReference type="Pfam" id="PF00089">
    <property type="entry name" value="Trypsin"/>
    <property type="match status" value="2"/>
</dbReference>
<dbReference type="EMBL" id="JAUYZG010000005">
    <property type="protein sequence ID" value="KAK2906973.1"/>
    <property type="molecule type" value="Genomic_DNA"/>
</dbReference>
<dbReference type="GO" id="GO:0004252">
    <property type="term" value="F:serine-type endopeptidase activity"/>
    <property type="evidence" value="ECO:0007669"/>
    <property type="project" value="UniProtKB-EC"/>
</dbReference>
<organism evidence="12 13">
    <name type="scientific">Cirrhinus molitorella</name>
    <name type="common">mud carp</name>
    <dbReference type="NCBI Taxonomy" id="172907"/>
    <lineage>
        <taxon>Eukaryota</taxon>
        <taxon>Metazoa</taxon>
        <taxon>Chordata</taxon>
        <taxon>Craniata</taxon>
        <taxon>Vertebrata</taxon>
        <taxon>Euteleostomi</taxon>
        <taxon>Actinopterygii</taxon>
        <taxon>Neopterygii</taxon>
        <taxon>Teleostei</taxon>
        <taxon>Ostariophysi</taxon>
        <taxon>Cypriniformes</taxon>
        <taxon>Cyprinidae</taxon>
        <taxon>Labeoninae</taxon>
        <taxon>Labeonini</taxon>
        <taxon>Cirrhinus</taxon>
    </lineage>
</organism>
<dbReference type="InterPro" id="IPR018114">
    <property type="entry name" value="TRYPSIN_HIS"/>
</dbReference>
<keyword evidence="2 9" id="KW-0645">Protease</keyword>
<dbReference type="InterPro" id="IPR033116">
    <property type="entry name" value="TRYPSIN_SER"/>
</dbReference>
<feature type="signal peptide" evidence="10">
    <location>
        <begin position="1"/>
        <end position="19"/>
    </location>
</feature>
<evidence type="ECO:0000256" key="10">
    <source>
        <dbReference type="SAM" id="SignalP"/>
    </source>
</evidence>
<name>A0AA88PX02_9TELE</name>
<accession>A0AA88PX02</accession>
<feature type="chain" id="PRO_5041722295" description="trypsin" evidence="10">
    <location>
        <begin position="20"/>
        <end position="624"/>
    </location>
</feature>
<dbReference type="Gene3D" id="2.40.10.10">
    <property type="entry name" value="Trypsin-like serine proteases"/>
    <property type="match status" value="3"/>
</dbReference>
<dbReference type="PANTHER" id="PTHR24271">
    <property type="entry name" value="KALLIKREIN-RELATED"/>
    <property type="match status" value="1"/>
</dbReference>
<gene>
    <name evidence="12" type="ORF">Q8A67_005958</name>
</gene>
<keyword evidence="6" id="KW-1015">Disulfide bond</keyword>
<evidence type="ECO:0000256" key="4">
    <source>
        <dbReference type="ARBA" id="ARBA00022825"/>
    </source>
</evidence>
<keyword evidence="13" id="KW-1185">Reference proteome</keyword>
<comment type="caution">
    <text evidence="12">The sequence shown here is derived from an EMBL/GenBank/DDBJ whole genome shotgun (WGS) entry which is preliminary data.</text>
</comment>
<reference evidence="12" key="1">
    <citation type="submission" date="2023-08" db="EMBL/GenBank/DDBJ databases">
        <title>Chromosome-level Genome Assembly of mud carp (Cirrhinus molitorella).</title>
        <authorList>
            <person name="Liu H."/>
        </authorList>
    </citation>
    <scope>NUCLEOTIDE SEQUENCE</scope>
    <source>
        <strain evidence="12">Prfri</strain>
        <tissue evidence="12">Muscle</tissue>
    </source>
</reference>
<keyword evidence="4 9" id="KW-0720">Serine protease</keyword>
<dbReference type="PROSITE" id="PS50240">
    <property type="entry name" value="TRYPSIN_DOM"/>
    <property type="match status" value="2"/>
</dbReference>
<dbReference type="InterPro" id="IPR009003">
    <property type="entry name" value="Peptidase_S1_PA"/>
</dbReference>
<comment type="catalytic activity">
    <reaction evidence="7">
        <text>Preferential cleavage: Arg-|-Xaa, Lys-|-Xaa.</text>
        <dbReference type="EC" id="3.4.21.4"/>
    </reaction>
</comment>
<evidence type="ECO:0000256" key="2">
    <source>
        <dbReference type="ARBA" id="ARBA00022670"/>
    </source>
</evidence>
<feature type="domain" description="Peptidase S1" evidence="11">
    <location>
        <begin position="393"/>
        <end position="620"/>
    </location>
</feature>
<dbReference type="PANTHER" id="PTHR24271:SF87">
    <property type="entry name" value="ARGININE ESTERASE-LIKE-RELATED"/>
    <property type="match status" value="1"/>
</dbReference>
<dbReference type="GO" id="GO:0006508">
    <property type="term" value="P:proteolysis"/>
    <property type="evidence" value="ECO:0007669"/>
    <property type="project" value="UniProtKB-KW"/>
</dbReference>
<dbReference type="PRINTS" id="PR00722">
    <property type="entry name" value="CHYMOTRYPSIN"/>
</dbReference>
<dbReference type="FunFam" id="2.40.10.10:FF:000166">
    <property type="entry name" value="Trypsin"/>
    <property type="match status" value="1"/>
</dbReference>
<evidence type="ECO:0000256" key="9">
    <source>
        <dbReference type="RuleBase" id="RU363034"/>
    </source>
</evidence>
<feature type="domain" description="Peptidase S1" evidence="11">
    <location>
        <begin position="26"/>
        <end position="295"/>
    </location>
</feature>
<keyword evidence="10" id="KW-0732">Signal</keyword>
<dbReference type="EC" id="3.4.21.4" evidence="8"/>
<evidence type="ECO:0000256" key="6">
    <source>
        <dbReference type="ARBA" id="ARBA00023157"/>
    </source>
</evidence>
<dbReference type="CDD" id="cd00190">
    <property type="entry name" value="Tryp_SPc"/>
    <property type="match status" value="2"/>
</dbReference>
<evidence type="ECO:0000256" key="7">
    <source>
        <dbReference type="ARBA" id="ARBA00036320"/>
    </source>
</evidence>
<dbReference type="InterPro" id="IPR043504">
    <property type="entry name" value="Peptidase_S1_PA_chymotrypsin"/>
</dbReference>
<dbReference type="GO" id="GO:0005576">
    <property type="term" value="C:extracellular region"/>
    <property type="evidence" value="ECO:0007669"/>
    <property type="project" value="UniProtKB-SubCell"/>
</dbReference>
<evidence type="ECO:0000256" key="8">
    <source>
        <dbReference type="ARBA" id="ARBA00038868"/>
    </source>
</evidence>